<keyword evidence="2" id="KW-1185">Reference proteome</keyword>
<sequence>MPPIPDATAPAQSDAAAAALPNDLQAHVCSLLPIGDAVLTVSRLNKAMAAAVAPRRANAREVVADVEIWHDELTRCQFLSIPLWALQEAWPQLGERQRTHAAARAALHGDLAAVRWALLRLPQADAAASVCEAAAASGQLEALQCALALGCPWDKQICRAAADWGRLAVLQWARAQQPPCPWDERTCEAAAKRGHLAVLQWAHAQQPPCPWDRRTCEAAAWHGHLAVLQWARAQQPPCPWDEGTCLGAAFGGHLAVLQWARAQQPPRPWDEESCMYAAMGGHLAVLQWARAQDPPCPWDEHTTAWSGEDTIEWLRAQAALEGVAL</sequence>
<dbReference type="EMBL" id="BDRX01000079">
    <property type="protein sequence ID" value="GBF96372.1"/>
    <property type="molecule type" value="Genomic_DNA"/>
</dbReference>
<accession>A0A2V0PBR6</accession>
<dbReference type="InParanoid" id="A0A2V0PBR6"/>
<dbReference type="Proteomes" id="UP000247498">
    <property type="component" value="Unassembled WGS sequence"/>
</dbReference>
<comment type="caution">
    <text evidence="1">The sequence shown here is derived from an EMBL/GenBank/DDBJ whole genome shotgun (WGS) entry which is preliminary data.</text>
</comment>
<name>A0A2V0PBR6_9CHLO</name>
<proteinExistence type="predicted"/>
<evidence type="ECO:0000313" key="2">
    <source>
        <dbReference type="Proteomes" id="UP000247498"/>
    </source>
</evidence>
<dbReference type="SUPFAM" id="SSF140860">
    <property type="entry name" value="Pseudo ankyrin repeat-like"/>
    <property type="match status" value="1"/>
</dbReference>
<organism evidence="1 2">
    <name type="scientific">Raphidocelis subcapitata</name>
    <dbReference type="NCBI Taxonomy" id="307507"/>
    <lineage>
        <taxon>Eukaryota</taxon>
        <taxon>Viridiplantae</taxon>
        <taxon>Chlorophyta</taxon>
        <taxon>core chlorophytes</taxon>
        <taxon>Chlorophyceae</taxon>
        <taxon>CS clade</taxon>
        <taxon>Sphaeropleales</taxon>
        <taxon>Selenastraceae</taxon>
        <taxon>Raphidocelis</taxon>
    </lineage>
</organism>
<protein>
    <submittedName>
        <fullName evidence="1">Uncharacterized protein</fullName>
    </submittedName>
</protein>
<evidence type="ECO:0000313" key="1">
    <source>
        <dbReference type="EMBL" id="GBF96372.1"/>
    </source>
</evidence>
<gene>
    <name evidence="1" type="ORF">Rsub_09171</name>
</gene>
<dbReference type="AlphaFoldDB" id="A0A2V0PBR6"/>
<dbReference type="InterPro" id="IPR052050">
    <property type="entry name" value="SecEffector_AnkRepeat"/>
</dbReference>
<dbReference type="PANTHER" id="PTHR46586">
    <property type="entry name" value="ANKYRIN REPEAT-CONTAINING PROTEIN"/>
    <property type="match status" value="1"/>
</dbReference>
<dbReference type="OrthoDB" id="549039at2759"/>
<reference evidence="1 2" key="1">
    <citation type="journal article" date="2018" name="Sci. Rep.">
        <title>Raphidocelis subcapitata (=Pseudokirchneriella subcapitata) provides an insight into genome evolution and environmental adaptations in the Sphaeropleales.</title>
        <authorList>
            <person name="Suzuki S."/>
            <person name="Yamaguchi H."/>
            <person name="Nakajima N."/>
            <person name="Kawachi M."/>
        </authorList>
    </citation>
    <scope>NUCLEOTIDE SEQUENCE [LARGE SCALE GENOMIC DNA]</scope>
    <source>
        <strain evidence="1 2">NIES-35</strain>
    </source>
</reference>
<dbReference type="STRING" id="307507.A0A2V0PBR6"/>
<dbReference type="PANTHER" id="PTHR46586:SF3">
    <property type="entry name" value="ANKYRIN REPEAT-CONTAINING PROTEIN"/>
    <property type="match status" value="1"/>
</dbReference>